<feature type="transmembrane region" description="Helical" evidence="1">
    <location>
        <begin position="12"/>
        <end position="29"/>
    </location>
</feature>
<dbReference type="Proteomes" id="UP000282818">
    <property type="component" value="Unassembled WGS sequence"/>
</dbReference>
<evidence type="ECO:0000313" key="4">
    <source>
        <dbReference type="Proteomes" id="UP000282818"/>
    </source>
</evidence>
<proteinExistence type="predicted"/>
<reference evidence="3 4" key="1">
    <citation type="submission" date="2019-01" db="EMBL/GenBank/DDBJ databases">
        <authorList>
            <person name="Chen W.-M."/>
        </authorList>
    </citation>
    <scope>NUCLEOTIDE SEQUENCE [LARGE SCALE GENOMIC DNA]</scope>
    <source>
        <strain evidence="3 4">HPM-16</strain>
    </source>
</reference>
<sequence>METKLRTISKAISWQLLGLFTMTAISYLYTGELQSAMSLAGTSMLTSFVFYIMHERVWQKVRWGREMLPSAQHDNGAAR</sequence>
<comment type="caution">
    <text evidence="3">The sequence shown here is derived from an EMBL/GenBank/DDBJ whole genome shotgun (WGS) entry which is preliminary data.</text>
</comment>
<keyword evidence="1" id="KW-1133">Transmembrane helix</keyword>
<evidence type="ECO:0000313" key="3">
    <source>
        <dbReference type="EMBL" id="RVU29684.1"/>
    </source>
</evidence>
<keyword evidence="1" id="KW-0472">Membrane</keyword>
<dbReference type="AlphaFoldDB" id="A0A437Q5B2"/>
<feature type="transmembrane region" description="Helical" evidence="1">
    <location>
        <begin position="35"/>
        <end position="53"/>
    </location>
</feature>
<dbReference type="EMBL" id="SACQ01000007">
    <property type="protein sequence ID" value="RVU29684.1"/>
    <property type="molecule type" value="Genomic_DNA"/>
</dbReference>
<evidence type="ECO:0000256" key="1">
    <source>
        <dbReference type="SAM" id="Phobius"/>
    </source>
</evidence>
<dbReference type="Pfam" id="PF09834">
    <property type="entry name" value="DUF2061"/>
    <property type="match status" value="1"/>
</dbReference>
<dbReference type="InterPro" id="IPR018638">
    <property type="entry name" value="DUF2061_membrane"/>
</dbReference>
<keyword evidence="1" id="KW-0812">Transmembrane</keyword>
<gene>
    <name evidence="3" type="ORF">EOE65_14105</name>
</gene>
<name>A0A437Q5B2_9GAMM</name>
<evidence type="ECO:0000259" key="2">
    <source>
        <dbReference type="Pfam" id="PF09834"/>
    </source>
</evidence>
<accession>A0A437Q5B2</accession>
<keyword evidence="4" id="KW-1185">Reference proteome</keyword>
<protein>
    <submittedName>
        <fullName evidence="3">DUF2061 domain-containing protein</fullName>
    </submittedName>
</protein>
<organism evidence="3 4">
    <name type="scientific">Neptunomonas marina</name>
    <dbReference type="NCBI Taxonomy" id="1815562"/>
    <lineage>
        <taxon>Bacteria</taxon>
        <taxon>Pseudomonadati</taxon>
        <taxon>Pseudomonadota</taxon>
        <taxon>Gammaproteobacteria</taxon>
        <taxon>Oceanospirillales</taxon>
        <taxon>Oceanospirillaceae</taxon>
        <taxon>Neptunomonas</taxon>
    </lineage>
</organism>
<feature type="domain" description="DUF2061" evidence="2">
    <location>
        <begin position="8"/>
        <end position="59"/>
    </location>
</feature>
<dbReference type="RefSeq" id="WP_127694968.1">
    <property type="nucleotide sequence ID" value="NZ_SACQ01000007.1"/>
</dbReference>